<evidence type="ECO:0000256" key="1">
    <source>
        <dbReference type="ARBA" id="ARBA00004141"/>
    </source>
</evidence>
<dbReference type="GO" id="GO:0016020">
    <property type="term" value="C:membrane"/>
    <property type="evidence" value="ECO:0007669"/>
    <property type="project" value="UniProtKB-SubCell"/>
</dbReference>
<feature type="non-terminal residue" evidence="7">
    <location>
        <position position="1"/>
    </location>
</feature>
<organism evidence="7">
    <name type="scientific">marine metagenome</name>
    <dbReference type="NCBI Taxonomy" id="408172"/>
    <lineage>
        <taxon>unclassified sequences</taxon>
        <taxon>metagenomes</taxon>
        <taxon>ecological metagenomes</taxon>
    </lineage>
</organism>
<evidence type="ECO:0000313" key="7">
    <source>
        <dbReference type="EMBL" id="SVA76176.1"/>
    </source>
</evidence>
<dbReference type="InterPro" id="IPR009908">
    <property type="entry name" value="Methylamine_util_MauE"/>
</dbReference>
<keyword evidence="3 5" id="KW-1133">Transmembrane helix</keyword>
<keyword evidence="2 5" id="KW-0812">Transmembrane</keyword>
<comment type="subcellular location">
    <subcellularLocation>
        <location evidence="1">Membrane</location>
        <topology evidence="1">Multi-pass membrane protein</topology>
    </subcellularLocation>
</comment>
<sequence length="126" mass="13720">VFASLDKISAPGEFARDIAHYHILPLGTENLLALVLPWLELTVGIGLILGVFITGASILSMAMMGMFIIAIGSAILRGYNIECGCGLKEGEMVGVGKIIEDSIYFFLVWLIYKRSGNWFEILPKVG</sequence>
<proteinExistence type="predicted"/>
<dbReference type="AlphaFoldDB" id="A0A381YGC6"/>
<gene>
    <name evidence="7" type="ORF">METZ01_LOCUS129030</name>
</gene>
<protein>
    <recommendedName>
        <fullName evidence="6">Methylamine utilisation protein MauE domain-containing protein</fullName>
    </recommendedName>
</protein>
<dbReference type="Pfam" id="PF07291">
    <property type="entry name" value="MauE"/>
    <property type="match status" value="1"/>
</dbReference>
<keyword evidence="4 5" id="KW-0472">Membrane</keyword>
<evidence type="ECO:0000256" key="2">
    <source>
        <dbReference type="ARBA" id="ARBA00022692"/>
    </source>
</evidence>
<reference evidence="7" key="1">
    <citation type="submission" date="2018-05" db="EMBL/GenBank/DDBJ databases">
        <authorList>
            <person name="Lanie J.A."/>
            <person name="Ng W.-L."/>
            <person name="Kazmierczak K.M."/>
            <person name="Andrzejewski T.M."/>
            <person name="Davidsen T.M."/>
            <person name="Wayne K.J."/>
            <person name="Tettelin H."/>
            <person name="Glass J.I."/>
            <person name="Rusch D."/>
            <person name="Podicherti R."/>
            <person name="Tsui H.-C.T."/>
            <person name="Winkler M.E."/>
        </authorList>
    </citation>
    <scope>NUCLEOTIDE SEQUENCE</scope>
</reference>
<evidence type="ECO:0000256" key="3">
    <source>
        <dbReference type="ARBA" id="ARBA00022989"/>
    </source>
</evidence>
<evidence type="ECO:0000256" key="4">
    <source>
        <dbReference type="ARBA" id="ARBA00023136"/>
    </source>
</evidence>
<feature type="transmembrane region" description="Helical" evidence="5">
    <location>
        <begin position="41"/>
        <end position="71"/>
    </location>
</feature>
<evidence type="ECO:0000256" key="5">
    <source>
        <dbReference type="SAM" id="Phobius"/>
    </source>
</evidence>
<accession>A0A381YGC6</accession>
<feature type="domain" description="Methylamine utilisation protein MauE" evidence="6">
    <location>
        <begin position="2"/>
        <end position="110"/>
    </location>
</feature>
<name>A0A381YGC6_9ZZZZ</name>
<dbReference type="EMBL" id="UINC01018191">
    <property type="protein sequence ID" value="SVA76176.1"/>
    <property type="molecule type" value="Genomic_DNA"/>
</dbReference>
<dbReference type="GO" id="GO:0030416">
    <property type="term" value="P:methylamine metabolic process"/>
    <property type="evidence" value="ECO:0007669"/>
    <property type="project" value="InterPro"/>
</dbReference>
<evidence type="ECO:0000259" key="6">
    <source>
        <dbReference type="Pfam" id="PF07291"/>
    </source>
</evidence>